<dbReference type="SUPFAM" id="SSF52402">
    <property type="entry name" value="Adenine nucleotide alpha hydrolases-like"/>
    <property type="match status" value="1"/>
</dbReference>
<dbReference type="AlphaFoldDB" id="A0A933I813"/>
<evidence type="ECO:0000313" key="3">
    <source>
        <dbReference type="Proteomes" id="UP000736328"/>
    </source>
</evidence>
<sequence>MEIRVPWVDVKLFRTLLPSIAKGELGKGSLLSTVADMLPPDIGSRKKTGFSVPVREWLMKGNQNSMTRGLRKWAKIIKDNY</sequence>
<name>A0A933I813_UNCT6</name>
<dbReference type="Pfam" id="PF00733">
    <property type="entry name" value="Asn_synthase"/>
    <property type="match status" value="1"/>
</dbReference>
<evidence type="ECO:0000313" key="2">
    <source>
        <dbReference type="EMBL" id="MBI4726221.1"/>
    </source>
</evidence>
<dbReference type="InterPro" id="IPR001962">
    <property type="entry name" value="Asn_synthase"/>
</dbReference>
<reference evidence="2" key="1">
    <citation type="submission" date="2020-07" db="EMBL/GenBank/DDBJ databases">
        <title>Huge and variable diversity of episymbiotic CPR bacteria and DPANN archaea in groundwater ecosystems.</title>
        <authorList>
            <person name="He C.Y."/>
            <person name="Keren R."/>
            <person name="Whittaker M."/>
            <person name="Farag I.F."/>
            <person name="Doudna J."/>
            <person name="Cate J.H.D."/>
            <person name="Banfield J.F."/>
        </authorList>
    </citation>
    <scope>NUCLEOTIDE SEQUENCE</scope>
    <source>
        <strain evidence="2">NC_groundwater_1520_Pr4_B-0.1um_53_5</strain>
    </source>
</reference>
<dbReference type="InterPro" id="IPR014729">
    <property type="entry name" value="Rossmann-like_a/b/a_fold"/>
</dbReference>
<dbReference type="EMBL" id="JACQXR010000039">
    <property type="protein sequence ID" value="MBI4726221.1"/>
    <property type="molecule type" value="Genomic_DNA"/>
</dbReference>
<feature type="domain" description="Asparagine synthetase" evidence="1">
    <location>
        <begin position="1"/>
        <end position="67"/>
    </location>
</feature>
<gene>
    <name evidence="2" type="ORF">HY768_03180</name>
</gene>
<evidence type="ECO:0000259" key="1">
    <source>
        <dbReference type="Pfam" id="PF00733"/>
    </source>
</evidence>
<protein>
    <recommendedName>
        <fullName evidence="1">Asparagine synthetase domain-containing protein</fullName>
    </recommendedName>
</protein>
<accession>A0A933I813</accession>
<dbReference type="Proteomes" id="UP000736328">
    <property type="component" value="Unassembled WGS sequence"/>
</dbReference>
<dbReference type="GO" id="GO:0004066">
    <property type="term" value="F:asparagine synthase (glutamine-hydrolyzing) activity"/>
    <property type="evidence" value="ECO:0007669"/>
    <property type="project" value="InterPro"/>
</dbReference>
<dbReference type="GO" id="GO:0006529">
    <property type="term" value="P:asparagine biosynthetic process"/>
    <property type="evidence" value="ECO:0007669"/>
    <property type="project" value="InterPro"/>
</dbReference>
<proteinExistence type="predicted"/>
<organism evidence="2 3">
    <name type="scientific">candidate division TA06 bacterium</name>
    <dbReference type="NCBI Taxonomy" id="2250710"/>
    <lineage>
        <taxon>Bacteria</taxon>
        <taxon>Bacteria division TA06</taxon>
    </lineage>
</organism>
<dbReference type="Gene3D" id="3.40.50.620">
    <property type="entry name" value="HUPs"/>
    <property type="match status" value="1"/>
</dbReference>
<comment type="caution">
    <text evidence="2">The sequence shown here is derived from an EMBL/GenBank/DDBJ whole genome shotgun (WGS) entry which is preliminary data.</text>
</comment>